<dbReference type="EMBL" id="WMBR01000001">
    <property type="protein sequence ID" value="MXP20717.1"/>
    <property type="molecule type" value="Genomic_DNA"/>
</dbReference>
<evidence type="ECO:0000313" key="2">
    <source>
        <dbReference type="EMBL" id="MXP20717.1"/>
    </source>
</evidence>
<feature type="region of interest" description="Disordered" evidence="1">
    <location>
        <begin position="1"/>
        <end position="23"/>
    </location>
</feature>
<reference evidence="2 3" key="1">
    <citation type="submission" date="2019-11" db="EMBL/GenBank/DDBJ databases">
        <title>Gordonia sp. nov., a novel actinobacterium isolated from mangrove soil in Hainan.</title>
        <authorList>
            <person name="Huang X."/>
            <person name="Xie Y."/>
            <person name="Chu X."/>
            <person name="Xiao K."/>
        </authorList>
    </citation>
    <scope>NUCLEOTIDE SEQUENCE [LARGE SCALE GENOMIC DNA]</scope>
    <source>
        <strain evidence="2 3">HNM0687</strain>
    </source>
</reference>
<name>A0A6L7GMY7_9ACTN</name>
<protein>
    <submittedName>
        <fullName evidence="2">Uncharacterized protein</fullName>
    </submittedName>
</protein>
<proteinExistence type="predicted"/>
<comment type="caution">
    <text evidence="2">The sequence shown here is derived from an EMBL/GenBank/DDBJ whole genome shotgun (WGS) entry which is preliminary data.</text>
</comment>
<dbReference type="AlphaFoldDB" id="A0A6L7GMY7"/>
<organism evidence="2 3">
    <name type="scientific">Gordonia mangrovi</name>
    <dbReference type="NCBI Taxonomy" id="2665643"/>
    <lineage>
        <taxon>Bacteria</taxon>
        <taxon>Bacillati</taxon>
        <taxon>Actinomycetota</taxon>
        <taxon>Actinomycetes</taxon>
        <taxon>Mycobacteriales</taxon>
        <taxon>Gordoniaceae</taxon>
        <taxon>Gordonia</taxon>
    </lineage>
</organism>
<evidence type="ECO:0000256" key="1">
    <source>
        <dbReference type="SAM" id="MobiDB-lite"/>
    </source>
</evidence>
<gene>
    <name evidence="2" type="ORF">GIY30_05010</name>
</gene>
<accession>A0A6L7GMY7</accession>
<dbReference type="RefSeq" id="WP_160900824.1">
    <property type="nucleotide sequence ID" value="NZ_CP102850.1"/>
</dbReference>
<keyword evidence="3" id="KW-1185">Reference proteome</keyword>
<dbReference type="Proteomes" id="UP000475545">
    <property type="component" value="Unassembled WGS sequence"/>
</dbReference>
<sequence length="94" mass="9956">MTSILPVRFGPHSATDGTGLPSGQKVVDVRQELRPGGSVGAQEVIGAVEEILRAAGVDSSQVEVHLPRRRRLLGCGDPRLNHVTACDHGGQIIR</sequence>
<evidence type="ECO:0000313" key="3">
    <source>
        <dbReference type="Proteomes" id="UP000475545"/>
    </source>
</evidence>